<dbReference type="AlphaFoldDB" id="A0A0H2TS00"/>
<evidence type="ECO:0000313" key="2">
    <source>
        <dbReference type="EMBL" id="KLU86970.1"/>
    </source>
</evidence>
<protein>
    <submittedName>
        <fullName evidence="2">Uncharacterized protein</fullName>
    </submittedName>
</protein>
<reference evidence="2" key="2">
    <citation type="submission" date="2011-03" db="EMBL/GenBank/DDBJ databases">
        <title>Annotation of Magnaporthe poae ATCC 64411.</title>
        <authorList>
            <person name="Ma L.-J."/>
            <person name="Dead R."/>
            <person name="Young S.K."/>
            <person name="Zeng Q."/>
            <person name="Gargeya S."/>
            <person name="Fitzgerald M."/>
            <person name="Haas B."/>
            <person name="Abouelleil A."/>
            <person name="Alvarado L."/>
            <person name="Arachchi H.M."/>
            <person name="Berlin A."/>
            <person name="Brown A."/>
            <person name="Chapman S.B."/>
            <person name="Chen Z."/>
            <person name="Dunbar C."/>
            <person name="Freedman E."/>
            <person name="Gearin G."/>
            <person name="Gellesch M."/>
            <person name="Goldberg J."/>
            <person name="Griggs A."/>
            <person name="Gujja S."/>
            <person name="Heiman D."/>
            <person name="Howarth C."/>
            <person name="Larson L."/>
            <person name="Lui A."/>
            <person name="MacDonald P.J.P."/>
            <person name="Mehta T."/>
            <person name="Montmayeur A."/>
            <person name="Murphy C."/>
            <person name="Neiman D."/>
            <person name="Pearson M."/>
            <person name="Priest M."/>
            <person name="Roberts A."/>
            <person name="Saif S."/>
            <person name="Shea T."/>
            <person name="Shenoy N."/>
            <person name="Sisk P."/>
            <person name="Stolte C."/>
            <person name="Sykes S."/>
            <person name="Yandava C."/>
            <person name="Wortman J."/>
            <person name="Nusbaum C."/>
            <person name="Birren B."/>
        </authorList>
    </citation>
    <scope>NUCLEOTIDE SEQUENCE</scope>
    <source>
        <strain evidence="2">ATCC 64411</strain>
    </source>
</reference>
<dbReference type="GO" id="GO:0004177">
    <property type="term" value="F:aminopeptidase activity"/>
    <property type="evidence" value="ECO:0007669"/>
    <property type="project" value="TreeGrafter"/>
</dbReference>
<proteinExistence type="inferred from homology"/>
<evidence type="ECO:0000256" key="1">
    <source>
        <dbReference type="ARBA" id="ARBA00007068"/>
    </source>
</evidence>
<dbReference type="PANTHER" id="PTHR36512:SF3">
    <property type="entry name" value="BLR5678 PROTEIN"/>
    <property type="match status" value="1"/>
</dbReference>
<dbReference type="Pfam" id="PF03576">
    <property type="entry name" value="Peptidase_S58"/>
    <property type="match status" value="1"/>
</dbReference>
<dbReference type="InterPro" id="IPR005321">
    <property type="entry name" value="Peptidase_S58_DmpA"/>
</dbReference>
<comment type="similarity">
    <text evidence="1">Belongs to the peptidase S58 family.</text>
</comment>
<dbReference type="Gene3D" id="3.60.70.12">
    <property type="entry name" value="L-amino peptidase D-ALA esterase/amidase"/>
    <property type="match status" value="1"/>
</dbReference>
<accession>A0A0H2TS00</accession>
<sequence length="92" mass="10028">WGANQSGDIFLAFSTAVDIPVQRENVDREVPLVLPATFVEDVTINPLLEAAADCTEEAILNAVCMAETMRGFKATVEALDLVKVKDLMAKYL</sequence>
<dbReference type="InterPro" id="IPR016117">
    <property type="entry name" value="ArgJ-like_dom_sf"/>
</dbReference>
<dbReference type="SUPFAM" id="SSF56266">
    <property type="entry name" value="DmpA/ArgJ-like"/>
    <property type="match status" value="1"/>
</dbReference>
<gene>
    <name evidence="2" type="ORF">MAPG_05976</name>
</gene>
<dbReference type="PANTHER" id="PTHR36512">
    <property type="entry name" value="D-AMINOPEPTIDASE"/>
    <property type="match status" value="1"/>
</dbReference>
<dbReference type="EMBL" id="GL876970">
    <property type="protein sequence ID" value="KLU86970.1"/>
    <property type="molecule type" value="Genomic_DNA"/>
</dbReference>
<name>A0A0H2TS00_MAGP6</name>
<dbReference type="OrthoDB" id="2107894at2759"/>
<reference evidence="2" key="1">
    <citation type="submission" date="2010-05" db="EMBL/GenBank/DDBJ databases">
        <title>The Genome Sequence of Magnaporthe poae strain ATCC 64411.</title>
        <authorList>
            <consortium name="The Broad Institute Genome Sequencing Platform"/>
            <consortium name="Broad Institute Genome Sequencing Center for Infectious Disease"/>
            <person name="Ma L.-J."/>
            <person name="Dead R."/>
            <person name="Young S."/>
            <person name="Zeng Q."/>
            <person name="Koehrsen M."/>
            <person name="Alvarado L."/>
            <person name="Berlin A."/>
            <person name="Chapman S.B."/>
            <person name="Chen Z."/>
            <person name="Freedman E."/>
            <person name="Gellesch M."/>
            <person name="Goldberg J."/>
            <person name="Griggs A."/>
            <person name="Gujja S."/>
            <person name="Heilman E.R."/>
            <person name="Heiman D."/>
            <person name="Hepburn T."/>
            <person name="Howarth C."/>
            <person name="Jen D."/>
            <person name="Larson L."/>
            <person name="Mehta T."/>
            <person name="Neiman D."/>
            <person name="Pearson M."/>
            <person name="Roberts A."/>
            <person name="Saif S."/>
            <person name="Shea T."/>
            <person name="Shenoy N."/>
            <person name="Sisk P."/>
            <person name="Stolte C."/>
            <person name="Sykes S."/>
            <person name="Walk T."/>
            <person name="White J."/>
            <person name="Yandava C."/>
            <person name="Haas B."/>
            <person name="Nusbaum C."/>
            <person name="Birren B."/>
        </authorList>
    </citation>
    <scope>NUCLEOTIDE SEQUENCE</scope>
    <source>
        <strain evidence="2">ATCC 64411</strain>
    </source>
</reference>
<organism evidence="2">
    <name type="scientific">Magnaporthiopsis poae (strain ATCC 64411 / 73-15)</name>
    <name type="common">Kentucky bluegrass fungus</name>
    <name type="synonym">Magnaporthe poae</name>
    <dbReference type="NCBI Taxonomy" id="644358"/>
    <lineage>
        <taxon>Eukaryota</taxon>
        <taxon>Fungi</taxon>
        <taxon>Dikarya</taxon>
        <taxon>Ascomycota</taxon>
        <taxon>Pezizomycotina</taxon>
        <taxon>Sordariomycetes</taxon>
        <taxon>Sordariomycetidae</taxon>
        <taxon>Magnaporthales</taxon>
        <taxon>Magnaporthaceae</taxon>
        <taxon>Magnaporthiopsis</taxon>
    </lineage>
</organism>
<dbReference type="VEuPathDB" id="FungiDB:MAPG_05976"/>
<feature type="non-terminal residue" evidence="2">
    <location>
        <position position="1"/>
    </location>
</feature>